<keyword evidence="1" id="KW-1133">Transmembrane helix</keyword>
<dbReference type="AlphaFoldDB" id="A0A502CK15"/>
<feature type="transmembrane region" description="Helical" evidence="1">
    <location>
        <begin position="51"/>
        <end position="73"/>
    </location>
</feature>
<sequence length="160" mass="16939">MGDERCFQTTAPEAWFGWGLSAAGVAVMATVLAVVLVVRPDPVSGLQARTWSGRLLILISIAPLVISLVGLAGRPRDEAYAMVRQTFVVLLVIAPILGVAFWRARAVRQGRPLTQVQQVVLARARVVTIVIAASAAVVAIAIFAAYEGSAVEVDCSTLQT</sequence>
<proteinExistence type="predicted"/>
<feature type="transmembrane region" description="Helical" evidence="1">
    <location>
        <begin position="85"/>
        <end position="104"/>
    </location>
</feature>
<organism evidence="2 3">
    <name type="scientific">Pedococcus bigeumensis</name>
    <dbReference type="NCBI Taxonomy" id="433644"/>
    <lineage>
        <taxon>Bacteria</taxon>
        <taxon>Bacillati</taxon>
        <taxon>Actinomycetota</taxon>
        <taxon>Actinomycetes</taxon>
        <taxon>Micrococcales</taxon>
        <taxon>Intrasporangiaceae</taxon>
        <taxon>Pedococcus</taxon>
    </lineage>
</organism>
<protein>
    <submittedName>
        <fullName evidence="2">Uncharacterized protein</fullName>
    </submittedName>
</protein>
<gene>
    <name evidence="2" type="ORF">EAH86_17500</name>
</gene>
<name>A0A502CK15_9MICO</name>
<dbReference type="RefSeq" id="WP_140743094.1">
    <property type="nucleotide sequence ID" value="NZ_RCZM01000006.1"/>
</dbReference>
<comment type="caution">
    <text evidence="2">The sequence shown here is derived from an EMBL/GenBank/DDBJ whole genome shotgun (WGS) entry which is preliminary data.</text>
</comment>
<evidence type="ECO:0000256" key="1">
    <source>
        <dbReference type="SAM" id="Phobius"/>
    </source>
</evidence>
<feature type="transmembrane region" description="Helical" evidence="1">
    <location>
        <begin position="124"/>
        <end position="146"/>
    </location>
</feature>
<keyword evidence="1" id="KW-0472">Membrane</keyword>
<dbReference type="EMBL" id="RCZM01000006">
    <property type="protein sequence ID" value="TPG14005.1"/>
    <property type="molecule type" value="Genomic_DNA"/>
</dbReference>
<keyword evidence="3" id="KW-1185">Reference proteome</keyword>
<dbReference type="Proteomes" id="UP000317722">
    <property type="component" value="Unassembled WGS sequence"/>
</dbReference>
<keyword evidence="1" id="KW-0812">Transmembrane</keyword>
<reference evidence="2 3" key="1">
    <citation type="journal article" date="2019" name="Environ. Microbiol.">
        <title>Species interactions and distinct microbial communities in high Arctic permafrost affected cryosols are associated with the CH4 and CO2 gas fluxes.</title>
        <authorList>
            <person name="Altshuler I."/>
            <person name="Hamel J."/>
            <person name="Turney S."/>
            <person name="Magnuson E."/>
            <person name="Levesque R."/>
            <person name="Greer C."/>
            <person name="Whyte L.G."/>
        </authorList>
    </citation>
    <scope>NUCLEOTIDE SEQUENCE [LARGE SCALE GENOMIC DNA]</scope>
    <source>
        <strain evidence="2 3">S9.3A</strain>
    </source>
</reference>
<feature type="transmembrane region" description="Helical" evidence="1">
    <location>
        <begin position="15"/>
        <end position="39"/>
    </location>
</feature>
<evidence type="ECO:0000313" key="2">
    <source>
        <dbReference type="EMBL" id="TPG14005.1"/>
    </source>
</evidence>
<accession>A0A502CK15</accession>
<evidence type="ECO:0000313" key="3">
    <source>
        <dbReference type="Proteomes" id="UP000317722"/>
    </source>
</evidence>